<feature type="region of interest" description="Disordered" evidence="2">
    <location>
        <begin position="1"/>
        <end position="55"/>
    </location>
</feature>
<comment type="caution">
    <text evidence="3">The sequence shown here is derived from an EMBL/GenBank/DDBJ whole genome shotgun (WGS) entry which is preliminary data.</text>
</comment>
<name>A0ABQ9NJD0_9PEZI</name>
<organism evidence="3 4">
    <name type="scientific">Coniosporium apollinis</name>
    <dbReference type="NCBI Taxonomy" id="61459"/>
    <lineage>
        <taxon>Eukaryota</taxon>
        <taxon>Fungi</taxon>
        <taxon>Dikarya</taxon>
        <taxon>Ascomycota</taxon>
        <taxon>Pezizomycotina</taxon>
        <taxon>Dothideomycetes</taxon>
        <taxon>Dothideomycetes incertae sedis</taxon>
        <taxon>Coniosporium</taxon>
    </lineage>
</organism>
<keyword evidence="4" id="KW-1185">Reference proteome</keyword>
<evidence type="ECO:0000256" key="1">
    <source>
        <dbReference type="SAM" id="Coils"/>
    </source>
</evidence>
<proteinExistence type="predicted"/>
<dbReference type="Proteomes" id="UP001172684">
    <property type="component" value="Unassembled WGS sequence"/>
</dbReference>
<protein>
    <submittedName>
        <fullName evidence="3">Uncharacterized protein</fullName>
    </submittedName>
</protein>
<keyword evidence="1" id="KW-0175">Coiled coil</keyword>
<reference evidence="3" key="1">
    <citation type="submission" date="2022-10" db="EMBL/GenBank/DDBJ databases">
        <title>Culturing micro-colonial fungi from biological soil crusts in the Mojave desert and describing Neophaeococcomyces mojavensis, and introducing the new genera and species Taxawa tesnikishii.</title>
        <authorList>
            <person name="Kurbessoian T."/>
            <person name="Stajich J.E."/>
        </authorList>
    </citation>
    <scope>NUCLEOTIDE SEQUENCE</scope>
    <source>
        <strain evidence="3">TK_1</strain>
    </source>
</reference>
<gene>
    <name evidence="3" type="ORF">H2201_007330</name>
</gene>
<evidence type="ECO:0000256" key="2">
    <source>
        <dbReference type="SAM" id="MobiDB-lite"/>
    </source>
</evidence>
<evidence type="ECO:0000313" key="4">
    <source>
        <dbReference type="Proteomes" id="UP001172684"/>
    </source>
</evidence>
<evidence type="ECO:0000313" key="3">
    <source>
        <dbReference type="EMBL" id="KAJ9659581.1"/>
    </source>
</evidence>
<feature type="coiled-coil region" evidence="1">
    <location>
        <begin position="121"/>
        <end position="148"/>
    </location>
</feature>
<sequence>MKENQDFVPPATVFDLSPIMNDPEHLKGAGGGAGSRPLLTEETNEAASPPLDNLPGGLKLGDIIPRLVESLDKQRKDMTTLHEQWCKTLVVALHTTEEECHRLAKDVEPMAAALGGIRAAQVKAALKNNKFEARLADAEREIARLSEGAGSHYGT</sequence>
<dbReference type="EMBL" id="JAPDRL010000074">
    <property type="protein sequence ID" value="KAJ9659581.1"/>
    <property type="molecule type" value="Genomic_DNA"/>
</dbReference>
<accession>A0ABQ9NJD0</accession>